<feature type="transmembrane region" description="Helical" evidence="1">
    <location>
        <begin position="12"/>
        <end position="37"/>
    </location>
</feature>
<dbReference type="EMBL" id="CP145892">
    <property type="protein sequence ID" value="WWP22690.1"/>
    <property type="molecule type" value="Genomic_DNA"/>
</dbReference>
<protein>
    <recommendedName>
        <fullName evidence="4">Zinc ribbon domain-containing protein</fullName>
    </recommendedName>
</protein>
<proteinExistence type="predicted"/>
<evidence type="ECO:0008006" key="4">
    <source>
        <dbReference type="Google" id="ProtNLM"/>
    </source>
</evidence>
<name>A0ABD8AZ37_PAEAM</name>
<organism evidence="2 3">
    <name type="scientific">Paenibacillus amylolyticus</name>
    <dbReference type="NCBI Taxonomy" id="1451"/>
    <lineage>
        <taxon>Bacteria</taxon>
        <taxon>Bacillati</taxon>
        <taxon>Bacillota</taxon>
        <taxon>Bacilli</taxon>
        <taxon>Bacillales</taxon>
        <taxon>Paenibacillaceae</taxon>
        <taxon>Paenibacillus</taxon>
    </lineage>
</organism>
<accession>A0ABD8AZ37</accession>
<dbReference type="Proteomes" id="UP001364764">
    <property type="component" value="Chromosome"/>
</dbReference>
<keyword evidence="1" id="KW-0812">Transmembrane</keyword>
<dbReference type="GeneID" id="93476022"/>
<keyword evidence="1" id="KW-0472">Membrane</keyword>
<evidence type="ECO:0000256" key="1">
    <source>
        <dbReference type="SAM" id="Phobius"/>
    </source>
</evidence>
<reference evidence="2 3" key="1">
    <citation type="submission" date="2024-02" db="EMBL/GenBank/DDBJ databases">
        <title>Complete sequences of two Paenibacillus sp. strains and one Lysinibacillus strain isolated from the environment on STAA medium highlight biotechnological potential.</title>
        <authorList>
            <person name="Attere S.A."/>
            <person name="Piche L.C."/>
            <person name="Intertaglia L."/>
            <person name="Lami R."/>
            <person name="Charette S.J."/>
            <person name="Vincent A.T."/>
        </authorList>
    </citation>
    <scope>NUCLEOTIDE SEQUENCE [LARGE SCALE GENOMIC DNA]</scope>
    <source>
        <strain evidence="2 3">Y5S-7</strain>
    </source>
</reference>
<evidence type="ECO:0000313" key="3">
    <source>
        <dbReference type="Proteomes" id="UP001364764"/>
    </source>
</evidence>
<keyword evidence="1" id="KW-1133">Transmembrane helix</keyword>
<gene>
    <name evidence="2" type="ORF">V6668_11115</name>
</gene>
<dbReference type="RefSeq" id="WP_338708438.1">
    <property type="nucleotide sequence ID" value="NZ_CP145892.1"/>
</dbReference>
<dbReference type="AlphaFoldDB" id="A0ABD8AZ37"/>
<feature type="transmembrane region" description="Helical" evidence="1">
    <location>
        <begin position="78"/>
        <end position="100"/>
    </location>
</feature>
<evidence type="ECO:0000313" key="2">
    <source>
        <dbReference type="EMBL" id="WWP22690.1"/>
    </source>
</evidence>
<sequence>MIHNISEIFGMVFFAGLILALFVLGLMGIAGMFLNIYRRLKGLRAKKTEPCRSCGHSISSSAIVCPNCGEHYGRGSGFANSIIGCFIVGFVCIGIGFYALSEFLETFETFSFK</sequence>